<gene>
    <name evidence="3" type="ORF">SAMN05443638_101261</name>
</gene>
<name>A0A1M4T065_9CLOT</name>
<dbReference type="Proteomes" id="UP000184035">
    <property type="component" value="Unassembled WGS sequence"/>
</dbReference>
<dbReference type="SUPFAM" id="SSF52266">
    <property type="entry name" value="SGNH hydrolase"/>
    <property type="match status" value="1"/>
</dbReference>
<dbReference type="GO" id="GO:0016787">
    <property type="term" value="F:hydrolase activity"/>
    <property type="evidence" value="ECO:0007669"/>
    <property type="project" value="UniProtKB-KW"/>
</dbReference>
<dbReference type="Pfam" id="PF13472">
    <property type="entry name" value="Lipase_GDSL_2"/>
    <property type="match status" value="1"/>
</dbReference>
<keyword evidence="1" id="KW-0472">Membrane</keyword>
<dbReference type="InterPro" id="IPR013830">
    <property type="entry name" value="SGNH_hydro"/>
</dbReference>
<dbReference type="AlphaFoldDB" id="A0A1M4T065"/>
<evidence type="ECO:0000313" key="3">
    <source>
        <dbReference type="EMBL" id="SHE37760.1"/>
    </source>
</evidence>
<reference evidence="3 4" key="1">
    <citation type="submission" date="2016-11" db="EMBL/GenBank/DDBJ databases">
        <authorList>
            <person name="Jaros S."/>
            <person name="Januszkiewicz K."/>
            <person name="Wedrychowicz H."/>
        </authorList>
    </citation>
    <scope>NUCLEOTIDE SEQUENCE [LARGE SCALE GENOMIC DNA]</scope>
    <source>
        <strain evidence="3 4">DSM 2631</strain>
    </source>
</reference>
<proteinExistence type="predicted"/>
<organism evidence="3 4">
    <name type="scientific">Clostridium fallax</name>
    <dbReference type="NCBI Taxonomy" id="1533"/>
    <lineage>
        <taxon>Bacteria</taxon>
        <taxon>Bacillati</taxon>
        <taxon>Bacillota</taxon>
        <taxon>Clostridia</taxon>
        <taxon>Eubacteriales</taxon>
        <taxon>Clostridiaceae</taxon>
        <taxon>Clostridium</taxon>
    </lineage>
</organism>
<sequence>MNKKKRLKRKFKIFTNVFLAVGVIFFIAILYNLYSAKKIKKEEFEASIKIIDSLKNKDINKIENEINDFDNKKKLNKRLDDIINDLGKDKNNKEFFKDYIFMGDSITEAMKSYGIIPEYRILAYKGENVIAAQKREVPKLYNIKAKKIIVFYGMNDLQNFDKVEDFIEKYRVLIREVKEKSKGAEVIVEKILPIEDFASNKDIRLKEDRVILFNENIEKLCKEEGVKSIDGSFILKNKGDLYEPDGIHPKMEFYNYWLAYIKETIN</sequence>
<keyword evidence="4" id="KW-1185">Reference proteome</keyword>
<feature type="domain" description="SGNH hydrolase-type esterase" evidence="2">
    <location>
        <begin position="103"/>
        <end position="252"/>
    </location>
</feature>
<dbReference type="RefSeq" id="WP_072892410.1">
    <property type="nucleotide sequence ID" value="NZ_FQVM01000001.1"/>
</dbReference>
<evidence type="ECO:0000313" key="4">
    <source>
        <dbReference type="Proteomes" id="UP000184035"/>
    </source>
</evidence>
<dbReference type="Gene3D" id="3.40.50.1110">
    <property type="entry name" value="SGNH hydrolase"/>
    <property type="match status" value="1"/>
</dbReference>
<dbReference type="STRING" id="1533.SAMN05443638_101261"/>
<dbReference type="InterPro" id="IPR036514">
    <property type="entry name" value="SGNH_hydro_sf"/>
</dbReference>
<keyword evidence="1" id="KW-0812">Transmembrane</keyword>
<accession>A0A1M4T065</accession>
<evidence type="ECO:0000256" key="1">
    <source>
        <dbReference type="SAM" id="Phobius"/>
    </source>
</evidence>
<dbReference type="EMBL" id="FQVM01000001">
    <property type="protein sequence ID" value="SHE37760.1"/>
    <property type="molecule type" value="Genomic_DNA"/>
</dbReference>
<keyword evidence="3" id="KW-0378">Hydrolase</keyword>
<feature type="transmembrane region" description="Helical" evidence="1">
    <location>
        <begin position="12"/>
        <end position="34"/>
    </location>
</feature>
<protein>
    <submittedName>
        <fullName evidence="3">GDSL-like Lipase/Acylhydrolase family protein</fullName>
    </submittedName>
</protein>
<evidence type="ECO:0000259" key="2">
    <source>
        <dbReference type="Pfam" id="PF13472"/>
    </source>
</evidence>
<keyword evidence="1" id="KW-1133">Transmembrane helix</keyword>
<dbReference type="OrthoDB" id="1652311at2"/>